<keyword evidence="3" id="KW-1185">Reference proteome</keyword>
<dbReference type="PANTHER" id="PTHR43283:SF7">
    <property type="entry name" value="BETA-LACTAMASE-RELATED DOMAIN-CONTAINING PROTEIN"/>
    <property type="match status" value="1"/>
</dbReference>
<dbReference type="GO" id="GO:0016787">
    <property type="term" value="F:hydrolase activity"/>
    <property type="evidence" value="ECO:0007669"/>
    <property type="project" value="UniProtKB-KW"/>
</dbReference>
<dbReference type="Gene3D" id="3.40.710.10">
    <property type="entry name" value="DD-peptidase/beta-lactamase superfamily"/>
    <property type="match status" value="1"/>
</dbReference>
<keyword evidence="2" id="KW-0378">Hydrolase</keyword>
<dbReference type="Proteomes" id="UP000630353">
    <property type="component" value="Unassembled WGS sequence"/>
</dbReference>
<dbReference type="PANTHER" id="PTHR43283">
    <property type="entry name" value="BETA-LACTAMASE-RELATED"/>
    <property type="match status" value="1"/>
</dbReference>
<dbReference type="InterPro" id="IPR012338">
    <property type="entry name" value="Beta-lactam/transpept-like"/>
</dbReference>
<dbReference type="AlphaFoldDB" id="A0A919CRK7"/>
<comment type="caution">
    <text evidence="2">The sequence shown here is derived from an EMBL/GenBank/DDBJ whole genome shotgun (WGS) entry which is preliminary data.</text>
</comment>
<sequence length="382" mass="41207">MAHFDRRALLLLAAGGIAASAGLRPDRGEAAMTAARQAGEWPVATPAEAGFAPDLEARIDALAADPRFGNLHSALVVRDGALVAERYYEGPDEAWGRPLGTRRFGPDDLHDLRSVSKSVVGLLYGIALAEGIVAPPDAPLLAQFPEYPDLADDPVRRRMTVGHALTMTLGTAWDEGLSYADPRNSEHAMELADDRYRYALDRPSVDEPGRKWTYNGGATALIGRLIVKGSGQSLHEYAESRLFGPLGIRASEWIRGRDGDCIAASGLRLRPRDLARIGRLALDGGVWQGERIVPADWLAASFRAHASAGELDYGYQWWLGPPAPDGRPGWVAGFGNGGQRLFLAPRLGLVVVVMAGNYNQPDAWKLPVAIITEAVLPALTRR</sequence>
<dbReference type="Pfam" id="PF00144">
    <property type="entry name" value="Beta-lactamase"/>
    <property type="match status" value="1"/>
</dbReference>
<accession>A0A919CRK7</accession>
<evidence type="ECO:0000313" key="2">
    <source>
        <dbReference type="EMBL" id="GHD59671.1"/>
    </source>
</evidence>
<dbReference type="InterPro" id="IPR001466">
    <property type="entry name" value="Beta-lactam-related"/>
</dbReference>
<evidence type="ECO:0000259" key="1">
    <source>
        <dbReference type="Pfam" id="PF00144"/>
    </source>
</evidence>
<gene>
    <name evidence="2" type="ORF">GCM10017083_44420</name>
</gene>
<protein>
    <submittedName>
        <fullName evidence="2">Serine hydrolase</fullName>
    </submittedName>
</protein>
<evidence type="ECO:0000313" key="3">
    <source>
        <dbReference type="Proteomes" id="UP000630353"/>
    </source>
</evidence>
<dbReference type="SUPFAM" id="SSF56601">
    <property type="entry name" value="beta-lactamase/transpeptidase-like"/>
    <property type="match status" value="1"/>
</dbReference>
<dbReference type="EMBL" id="BMZS01000011">
    <property type="protein sequence ID" value="GHD59671.1"/>
    <property type="molecule type" value="Genomic_DNA"/>
</dbReference>
<name>A0A919CRK7_9PROT</name>
<reference evidence="2" key="1">
    <citation type="journal article" date="2014" name="Int. J. Syst. Evol. Microbiol.">
        <title>Complete genome sequence of Corynebacterium casei LMG S-19264T (=DSM 44701T), isolated from a smear-ripened cheese.</title>
        <authorList>
            <consortium name="US DOE Joint Genome Institute (JGI-PGF)"/>
            <person name="Walter F."/>
            <person name="Albersmeier A."/>
            <person name="Kalinowski J."/>
            <person name="Ruckert C."/>
        </authorList>
    </citation>
    <scope>NUCLEOTIDE SEQUENCE</scope>
    <source>
        <strain evidence="2">KCTC 42651</strain>
    </source>
</reference>
<proteinExistence type="predicted"/>
<reference evidence="2" key="2">
    <citation type="submission" date="2020-09" db="EMBL/GenBank/DDBJ databases">
        <authorList>
            <person name="Sun Q."/>
            <person name="Kim S."/>
        </authorList>
    </citation>
    <scope>NUCLEOTIDE SEQUENCE</scope>
    <source>
        <strain evidence="2">KCTC 42651</strain>
    </source>
</reference>
<organism evidence="2 3">
    <name type="scientific">Thalassobaculum fulvum</name>
    <dbReference type="NCBI Taxonomy" id="1633335"/>
    <lineage>
        <taxon>Bacteria</taxon>
        <taxon>Pseudomonadati</taxon>
        <taxon>Pseudomonadota</taxon>
        <taxon>Alphaproteobacteria</taxon>
        <taxon>Rhodospirillales</taxon>
        <taxon>Thalassobaculaceae</taxon>
        <taxon>Thalassobaculum</taxon>
    </lineage>
</organism>
<feature type="domain" description="Beta-lactamase-related" evidence="1">
    <location>
        <begin position="73"/>
        <end position="355"/>
    </location>
</feature>
<dbReference type="InterPro" id="IPR050789">
    <property type="entry name" value="Diverse_Enzym_Activities"/>
</dbReference>